<dbReference type="PANTHER" id="PTHR33969:SF2">
    <property type="entry name" value="SEGREGATION AND CONDENSATION PROTEIN A"/>
    <property type="match status" value="1"/>
</dbReference>
<sequence>MRVNDIKINEFEGPLDLLLHLIKESKMDIFEINIVDITDQYLAYINRMEEMNLDIASEYLVMASELLEIKSRKLLPRQKEKEEESEEENPEEALINRLVEYQKYKDMTAGLKELEAIRSQIYTKSPTSLKEYADENTVLESNVTLDDLLKAFQKFIERKESEKPLHTKVTGKEITIKERKRDISRILKEKKRVNFLELFDVYTKEYIVVTFLTILEMAKEHALTITQEDNFSEIYCEAQYE</sequence>
<evidence type="ECO:0000256" key="1">
    <source>
        <dbReference type="ARBA" id="ARBA00022829"/>
    </source>
</evidence>
<keyword evidence="3" id="KW-0132">Cell division</keyword>
<dbReference type="EMBL" id="DVFU01000100">
    <property type="protein sequence ID" value="HIQ65119.1"/>
    <property type="molecule type" value="Genomic_DNA"/>
</dbReference>
<comment type="subunit">
    <text evidence="3">Component of a cohesin-like complex composed of ScpA, ScpB and the Smc homodimer, in which ScpA and ScpB bind to the head domain of Smc. The presence of the three proteins is required for the association of the complex with DNA.</text>
</comment>
<gene>
    <name evidence="3" type="primary">scpA</name>
    <name evidence="4" type="ORF">IAC85_05205</name>
</gene>
<dbReference type="AlphaFoldDB" id="A0A9D1CLS9"/>
<reference evidence="4" key="1">
    <citation type="submission" date="2020-10" db="EMBL/GenBank/DDBJ databases">
        <authorList>
            <person name="Gilroy R."/>
        </authorList>
    </citation>
    <scope>NUCLEOTIDE SEQUENCE</scope>
    <source>
        <strain evidence="4">CHK165-10780</strain>
    </source>
</reference>
<protein>
    <recommendedName>
        <fullName evidence="2 3">Segregation and condensation protein A</fullName>
    </recommendedName>
</protein>
<dbReference type="Pfam" id="PF02616">
    <property type="entry name" value="SMC_ScpA"/>
    <property type="match status" value="1"/>
</dbReference>
<keyword evidence="1 3" id="KW-0159">Chromosome partition</keyword>
<organism evidence="4 5">
    <name type="scientific">Candidatus Faecenecus gallistercoris</name>
    <dbReference type="NCBI Taxonomy" id="2840793"/>
    <lineage>
        <taxon>Bacteria</taxon>
        <taxon>Bacillati</taxon>
        <taxon>Bacillota</taxon>
        <taxon>Bacillota incertae sedis</taxon>
        <taxon>Candidatus Faecenecus</taxon>
    </lineage>
</organism>
<comment type="caution">
    <text evidence="4">The sequence shown here is derived from an EMBL/GenBank/DDBJ whole genome shotgun (WGS) entry which is preliminary data.</text>
</comment>
<dbReference type="GO" id="GO:0051301">
    <property type="term" value="P:cell division"/>
    <property type="evidence" value="ECO:0007669"/>
    <property type="project" value="UniProtKB-KW"/>
</dbReference>
<comment type="subcellular location">
    <subcellularLocation>
        <location evidence="3">Cytoplasm</location>
    </subcellularLocation>
    <text evidence="3">Associated with two foci at the outer edges of the nucleoid region in young cells, and at four foci within both cell halves in older cells.</text>
</comment>
<dbReference type="Proteomes" id="UP000886725">
    <property type="component" value="Unassembled WGS sequence"/>
</dbReference>
<comment type="similarity">
    <text evidence="3">Belongs to the ScpA family.</text>
</comment>
<comment type="function">
    <text evidence="3">Participates in chromosomal partition during cell division. May act via the formation of a condensin-like complex containing Smc and ScpB that pull DNA away from mid-cell into both cell halves.</text>
</comment>
<proteinExistence type="inferred from homology"/>
<accession>A0A9D1CLS9</accession>
<evidence type="ECO:0000313" key="4">
    <source>
        <dbReference type="EMBL" id="HIQ65119.1"/>
    </source>
</evidence>
<dbReference type="GO" id="GO:0007059">
    <property type="term" value="P:chromosome segregation"/>
    <property type="evidence" value="ECO:0007669"/>
    <property type="project" value="UniProtKB-UniRule"/>
</dbReference>
<dbReference type="InterPro" id="IPR023093">
    <property type="entry name" value="ScpA-like_C"/>
</dbReference>
<evidence type="ECO:0000313" key="5">
    <source>
        <dbReference type="Proteomes" id="UP000886725"/>
    </source>
</evidence>
<dbReference type="Gene3D" id="6.10.250.2410">
    <property type="match status" value="1"/>
</dbReference>
<dbReference type="GO" id="GO:0005737">
    <property type="term" value="C:cytoplasm"/>
    <property type="evidence" value="ECO:0007669"/>
    <property type="project" value="UniProtKB-SubCell"/>
</dbReference>
<dbReference type="NCBIfam" id="NF000994">
    <property type="entry name" value="PRK00104.1-3"/>
    <property type="match status" value="1"/>
</dbReference>
<keyword evidence="3" id="KW-0963">Cytoplasm</keyword>
<name>A0A9D1CLS9_9FIRM</name>
<reference evidence="4" key="2">
    <citation type="journal article" date="2021" name="PeerJ">
        <title>Extensive microbial diversity within the chicken gut microbiome revealed by metagenomics and culture.</title>
        <authorList>
            <person name="Gilroy R."/>
            <person name="Ravi A."/>
            <person name="Getino M."/>
            <person name="Pursley I."/>
            <person name="Horton D.L."/>
            <person name="Alikhan N.F."/>
            <person name="Baker D."/>
            <person name="Gharbi K."/>
            <person name="Hall N."/>
            <person name="Watson M."/>
            <person name="Adriaenssens E.M."/>
            <person name="Foster-Nyarko E."/>
            <person name="Jarju S."/>
            <person name="Secka A."/>
            <person name="Antonio M."/>
            <person name="Oren A."/>
            <person name="Chaudhuri R.R."/>
            <person name="La Ragione R."/>
            <person name="Hildebrand F."/>
            <person name="Pallen M.J."/>
        </authorList>
    </citation>
    <scope>NUCLEOTIDE SEQUENCE</scope>
    <source>
        <strain evidence="4">CHK165-10780</strain>
    </source>
</reference>
<keyword evidence="3" id="KW-0131">Cell cycle</keyword>
<dbReference type="PANTHER" id="PTHR33969">
    <property type="entry name" value="SEGREGATION AND CONDENSATION PROTEIN A"/>
    <property type="match status" value="1"/>
</dbReference>
<dbReference type="GO" id="GO:0006260">
    <property type="term" value="P:DNA replication"/>
    <property type="evidence" value="ECO:0007669"/>
    <property type="project" value="UniProtKB-UniRule"/>
</dbReference>
<evidence type="ECO:0000256" key="3">
    <source>
        <dbReference type="HAMAP-Rule" id="MF_01805"/>
    </source>
</evidence>
<evidence type="ECO:0000256" key="2">
    <source>
        <dbReference type="ARBA" id="ARBA00044777"/>
    </source>
</evidence>
<dbReference type="InterPro" id="IPR003768">
    <property type="entry name" value="ScpA"/>
</dbReference>
<dbReference type="Gene3D" id="1.10.10.580">
    <property type="entry name" value="Structural maintenance of chromosome 1. Chain E"/>
    <property type="match status" value="1"/>
</dbReference>
<dbReference type="HAMAP" id="MF_01805">
    <property type="entry name" value="ScpA"/>
    <property type="match status" value="1"/>
</dbReference>